<organism evidence="1">
    <name type="scientific">viral metagenome</name>
    <dbReference type="NCBI Taxonomy" id="1070528"/>
    <lineage>
        <taxon>unclassified sequences</taxon>
        <taxon>metagenomes</taxon>
        <taxon>organismal metagenomes</taxon>
    </lineage>
</organism>
<dbReference type="EMBL" id="MN740658">
    <property type="protein sequence ID" value="QHU06629.1"/>
    <property type="molecule type" value="Genomic_DNA"/>
</dbReference>
<proteinExistence type="predicted"/>
<reference evidence="1" key="1">
    <citation type="journal article" date="2020" name="Nature">
        <title>Giant virus diversity and host interactions through global metagenomics.</title>
        <authorList>
            <person name="Schulz F."/>
            <person name="Roux S."/>
            <person name="Paez-Espino D."/>
            <person name="Jungbluth S."/>
            <person name="Walsh D.A."/>
            <person name="Denef V.J."/>
            <person name="McMahon K.D."/>
            <person name="Konstantinidis K.T."/>
            <person name="Eloe-Fadrosh E.A."/>
            <person name="Kyrpides N.C."/>
            <person name="Woyke T."/>
        </authorList>
    </citation>
    <scope>NUCLEOTIDE SEQUENCE</scope>
    <source>
        <strain evidence="1">GVMAG-S-1035315-10</strain>
    </source>
</reference>
<name>A0A6C0JM14_9ZZZZ</name>
<dbReference type="AlphaFoldDB" id="A0A6C0JM14"/>
<evidence type="ECO:0000313" key="1">
    <source>
        <dbReference type="EMBL" id="QHU06629.1"/>
    </source>
</evidence>
<sequence length="45" mass="5756">MQSFYNIQDDYDVDAIEIDYPEDDDWDDEYEEYLFYLDWLEQSWD</sequence>
<protein>
    <submittedName>
        <fullName evidence="1">Uncharacterized protein</fullName>
    </submittedName>
</protein>
<accession>A0A6C0JM14</accession>